<keyword evidence="3" id="KW-1185">Reference proteome</keyword>
<reference evidence="2 3" key="1">
    <citation type="submission" date="2009-12" db="EMBL/GenBank/DDBJ databases">
        <title>Genome Sequence of Prevotella buccalis ATCC 35310.</title>
        <authorList>
            <person name="Durkin A.S."/>
            <person name="Madupu R."/>
            <person name="Torralba M."/>
            <person name="Methe B."/>
            <person name="Sutton G."/>
            <person name="Strausberg R.L."/>
            <person name="Nelson K.E."/>
        </authorList>
    </citation>
    <scope>NUCLEOTIDE SEQUENCE [LARGE SCALE GENOMIC DNA]</scope>
    <source>
        <strain evidence="2 3">ATCC 35310</strain>
    </source>
</reference>
<evidence type="ECO:0000313" key="2">
    <source>
        <dbReference type="EMBL" id="EFA90851.1"/>
    </source>
</evidence>
<sequence>MLLSGQNQYFCVKIRFFFLNCCLLASALPIDFFQINSLQQLFLGHKTMKISDKFFYYASASQQ</sequence>
<dbReference type="Proteomes" id="UP000005283">
    <property type="component" value="Unassembled WGS sequence"/>
</dbReference>
<comment type="caution">
    <text evidence="2">The sequence shown here is derived from an EMBL/GenBank/DDBJ whole genome shotgun (WGS) entry which is preliminary data.</text>
</comment>
<protein>
    <submittedName>
        <fullName evidence="2">Uncharacterized protein</fullName>
    </submittedName>
</protein>
<dbReference type="AlphaFoldDB" id="D1W9D4"/>
<proteinExistence type="predicted"/>
<evidence type="ECO:0000313" key="3">
    <source>
        <dbReference type="Proteomes" id="UP000005283"/>
    </source>
</evidence>
<dbReference type="STRING" id="679190.HMPREF0650_0120"/>
<feature type="signal peptide" evidence="1">
    <location>
        <begin position="1"/>
        <end position="27"/>
    </location>
</feature>
<accession>D1W9D4</accession>
<dbReference type="EMBL" id="ADEG01000118">
    <property type="protein sequence ID" value="EFA90851.1"/>
    <property type="molecule type" value="Genomic_DNA"/>
</dbReference>
<gene>
    <name evidence="2" type="ORF">HMPREF0650_0120</name>
</gene>
<name>D1W9D4_9BACT</name>
<organism evidence="2 3">
    <name type="scientific">Hoylesella buccalis ATCC 35310</name>
    <dbReference type="NCBI Taxonomy" id="679190"/>
    <lineage>
        <taxon>Bacteria</taxon>
        <taxon>Pseudomonadati</taxon>
        <taxon>Bacteroidota</taxon>
        <taxon>Bacteroidia</taxon>
        <taxon>Bacteroidales</taxon>
        <taxon>Prevotellaceae</taxon>
        <taxon>Hoylesella</taxon>
    </lineage>
</organism>
<evidence type="ECO:0000256" key="1">
    <source>
        <dbReference type="SAM" id="SignalP"/>
    </source>
</evidence>
<keyword evidence="1" id="KW-0732">Signal</keyword>
<feature type="chain" id="PRO_5003025760" evidence="1">
    <location>
        <begin position="28"/>
        <end position="63"/>
    </location>
</feature>